<keyword evidence="1" id="KW-0812">Transmembrane</keyword>
<sequence length="117" mass="13266">MDDLVIFFGIRFFLSIVILCLGFFAANNLFCLEISSSLSKSISSVSKRVRVILNFCFPLIKSSDDAQIFFNLKVSQEGCGFSVFNTNLSNCEKIIFVMSGKFFLDYLTRITSMPFHI</sequence>
<keyword evidence="1" id="KW-0472">Membrane</keyword>
<name>A0A2S2NG80_SCHGA</name>
<feature type="transmembrane region" description="Helical" evidence="1">
    <location>
        <begin position="6"/>
        <end position="30"/>
    </location>
</feature>
<reference evidence="2" key="1">
    <citation type="submission" date="2018-04" db="EMBL/GenBank/DDBJ databases">
        <title>Transcriptome of Schizaphis graminum biotype I.</title>
        <authorList>
            <person name="Scully E.D."/>
            <person name="Geib S.M."/>
            <person name="Palmer N.A."/>
            <person name="Koch K."/>
            <person name="Bradshaw J."/>
            <person name="Heng-Moss T."/>
            <person name="Sarath G."/>
        </authorList>
    </citation>
    <scope>NUCLEOTIDE SEQUENCE</scope>
</reference>
<protein>
    <submittedName>
        <fullName evidence="2">Uncharacterized protein</fullName>
    </submittedName>
</protein>
<keyword evidence="1" id="KW-1133">Transmembrane helix</keyword>
<organism evidence="2">
    <name type="scientific">Schizaphis graminum</name>
    <name type="common">Green bug aphid</name>
    <dbReference type="NCBI Taxonomy" id="13262"/>
    <lineage>
        <taxon>Eukaryota</taxon>
        <taxon>Metazoa</taxon>
        <taxon>Ecdysozoa</taxon>
        <taxon>Arthropoda</taxon>
        <taxon>Hexapoda</taxon>
        <taxon>Insecta</taxon>
        <taxon>Pterygota</taxon>
        <taxon>Neoptera</taxon>
        <taxon>Paraneoptera</taxon>
        <taxon>Hemiptera</taxon>
        <taxon>Sternorrhyncha</taxon>
        <taxon>Aphidomorpha</taxon>
        <taxon>Aphidoidea</taxon>
        <taxon>Aphididae</taxon>
        <taxon>Aphidini</taxon>
        <taxon>Schizaphis</taxon>
    </lineage>
</organism>
<evidence type="ECO:0000256" key="1">
    <source>
        <dbReference type="SAM" id="Phobius"/>
    </source>
</evidence>
<proteinExistence type="predicted"/>
<dbReference type="AlphaFoldDB" id="A0A2S2NG80"/>
<accession>A0A2S2NG80</accession>
<dbReference type="EMBL" id="GGMR01003520">
    <property type="protein sequence ID" value="MBY16139.1"/>
    <property type="molecule type" value="Transcribed_RNA"/>
</dbReference>
<evidence type="ECO:0000313" key="2">
    <source>
        <dbReference type="EMBL" id="MBY16139.1"/>
    </source>
</evidence>
<gene>
    <name evidence="2" type="ORF">g.68804</name>
</gene>